<dbReference type="Gene3D" id="3.40.1580.10">
    <property type="entry name" value="SMI1/KNR4-like"/>
    <property type="match status" value="1"/>
</dbReference>
<accession>A0A0E0WCY1</accession>
<gene>
    <name evidence="1" type="ORF">HPSH169_05035</name>
</gene>
<dbReference type="SUPFAM" id="SSF160631">
    <property type="entry name" value="SMI1/KNR4-like"/>
    <property type="match status" value="1"/>
</dbReference>
<proteinExistence type="predicted"/>
<reference evidence="1 2" key="1">
    <citation type="submission" date="2012-04" db="EMBL/GenBank/DDBJ databases">
        <authorList>
            <person name="Kersulyte D."/>
            <person name="Cabrera L."/>
            <person name="Pacheco R."/>
            <person name="Herrera P."/>
            <person name="Rodriguez C."/>
            <person name="Gilman R.H."/>
            <person name="Berg D.E."/>
        </authorList>
    </citation>
    <scope>NUCLEOTIDE SEQUENCE [LARGE SCALE GENOMIC DNA]</scope>
    <source>
        <strain evidence="1 2">Shi169</strain>
    </source>
</reference>
<protein>
    <recommendedName>
        <fullName evidence="3">Knr4/Smi1-like domain-containing protein</fullName>
    </recommendedName>
</protein>
<evidence type="ECO:0008006" key="3">
    <source>
        <dbReference type="Google" id="ProtNLM"/>
    </source>
</evidence>
<sequence length="111" mass="13135">MKLPKDFEDYCEAYGNFNENGLEIFGTLKSQATDKLPAFQAATKLYSQHYDLEENEIVIYYDDYLNAVVVLNEEGEMFNVDLEDRQKIATSFKEWFLTKCEEFEIKEIKEF</sequence>
<dbReference type="RefSeq" id="WP_000775311.1">
    <property type="nucleotide sequence ID" value="NC_017740.1"/>
</dbReference>
<dbReference type="KEGG" id="hhq:HPSH169_05035"/>
<dbReference type="PATRIC" id="fig|1163741.3.peg.1014"/>
<evidence type="ECO:0000313" key="1">
    <source>
        <dbReference type="EMBL" id="AFH99681.1"/>
    </source>
</evidence>
<dbReference type="HOGENOM" id="CLU_2154871_0_0_7"/>
<dbReference type="Proteomes" id="UP000005007">
    <property type="component" value="Chromosome"/>
</dbReference>
<name>A0A0E0WCY1_HELPX</name>
<dbReference type="EMBL" id="CP003473">
    <property type="protein sequence ID" value="AFH99681.1"/>
    <property type="molecule type" value="Genomic_DNA"/>
</dbReference>
<organism evidence="1 2">
    <name type="scientific">Helicobacter pylori Shi169</name>
    <dbReference type="NCBI Taxonomy" id="1163741"/>
    <lineage>
        <taxon>Bacteria</taxon>
        <taxon>Pseudomonadati</taxon>
        <taxon>Campylobacterota</taxon>
        <taxon>Epsilonproteobacteria</taxon>
        <taxon>Campylobacterales</taxon>
        <taxon>Helicobacteraceae</taxon>
        <taxon>Helicobacter</taxon>
    </lineage>
</organism>
<dbReference type="InterPro" id="IPR037883">
    <property type="entry name" value="Knr4/Smi1-like_sf"/>
</dbReference>
<dbReference type="AlphaFoldDB" id="A0A0E0WCY1"/>
<evidence type="ECO:0000313" key="2">
    <source>
        <dbReference type="Proteomes" id="UP000005007"/>
    </source>
</evidence>
<dbReference type="Pfam" id="PF14567">
    <property type="entry name" value="SUKH_5"/>
    <property type="match status" value="1"/>
</dbReference>